<protein>
    <recommendedName>
        <fullName evidence="3">Bacterial Pleckstrin homology domain-containing protein</fullName>
    </recommendedName>
</protein>
<dbReference type="RefSeq" id="WP_421800626.1">
    <property type="nucleotide sequence ID" value="NZ_CACRUE010000015.1"/>
</dbReference>
<dbReference type="EMBL" id="CACRUE010000015">
    <property type="protein sequence ID" value="VYT85947.1"/>
    <property type="molecule type" value="Genomic_DNA"/>
</dbReference>
<gene>
    <name evidence="2" type="ORF">IBLFYP30_01160</name>
</gene>
<feature type="transmembrane region" description="Helical" evidence="1">
    <location>
        <begin position="250"/>
        <end position="274"/>
    </location>
</feature>
<organism evidence="2">
    <name type="scientific">Intestinibacter bartlettii</name>
    <dbReference type="NCBI Taxonomy" id="261299"/>
    <lineage>
        <taxon>Bacteria</taxon>
        <taxon>Bacillati</taxon>
        <taxon>Bacillota</taxon>
        <taxon>Clostridia</taxon>
        <taxon>Peptostreptococcales</taxon>
        <taxon>Peptostreptococcaceae</taxon>
        <taxon>Intestinibacter</taxon>
    </lineage>
</organism>
<feature type="transmembrane region" description="Helical" evidence="1">
    <location>
        <begin position="224"/>
        <end position="244"/>
    </location>
</feature>
<name>A0A6N3A6K0_9FIRM</name>
<keyword evidence="1" id="KW-0472">Membrane</keyword>
<feature type="transmembrane region" description="Helical" evidence="1">
    <location>
        <begin position="345"/>
        <end position="364"/>
    </location>
</feature>
<evidence type="ECO:0008006" key="3">
    <source>
        <dbReference type="Google" id="ProtNLM"/>
    </source>
</evidence>
<evidence type="ECO:0000313" key="2">
    <source>
        <dbReference type="EMBL" id="VYT85947.1"/>
    </source>
</evidence>
<proteinExistence type="predicted"/>
<feature type="transmembrane region" description="Helical" evidence="1">
    <location>
        <begin position="173"/>
        <end position="193"/>
    </location>
</feature>
<feature type="transmembrane region" description="Helical" evidence="1">
    <location>
        <begin position="6"/>
        <end position="23"/>
    </location>
</feature>
<dbReference type="AlphaFoldDB" id="A0A6N3A6K0"/>
<feature type="transmembrane region" description="Helical" evidence="1">
    <location>
        <begin position="149"/>
        <end position="167"/>
    </location>
</feature>
<feature type="transmembrane region" description="Helical" evidence="1">
    <location>
        <begin position="63"/>
        <end position="81"/>
    </location>
</feature>
<accession>A0A6N3A6K0</accession>
<keyword evidence="1" id="KW-0812">Transmembrane</keyword>
<keyword evidence="1" id="KW-1133">Transmembrane helix</keyword>
<reference evidence="2" key="1">
    <citation type="submission" date="2019-11" db="EMBL/GenBank/DDBJ databases">
        <authorList>
            <person name="Feng L."/>
        </authorList>
    </citation>
    <scope>NUCLEOTIDE SEQUENCE</scope>
    <source>
        <strain evidence="2">IbartlettiiLFYP30</strain>
    </source>
</reference>
<sequence>MLLFRIIMVSCIFITFIAIFATLRSANKPKKNMFMAVTLPYDVLESDFIKEIQKEYKSLCNKVYIIMLLTAIPCIFPFWIFKNITVYIFYMLIWCLGFAYYGIIPFKLMNRKVKSEKAKNEWFVGEKKVVYCDTKTTLLKNSMPISNKYFLIPILIGIIPLIMSIKNFSSENIVFLVVAILNLGVILLMFYIAKIFNKNKLKTYSTDSKINFILNKTEKRMVSIYFLINAIVESLIILIFYLIFFEYIDIEFFNIIIISTVVLSSIVALGFIYIKKKINDLDEELTSKNKNSEIIVDDDDYWVDGIYYYNPNDSSKVVSSRFGYNMTYNIATKHGYFMAKKLDKIVLGATFLLMIILMLPSEFATSSISFNDNSPNISISSFPYSYDLDYNDIESITITNKPISFKLRTNGIATDTKCIGNFKSDKYGKCRVYLYFNGEDDNPKYIVMKLKNNKFDYLIYNTKDDKQTEKVYSKLQKNFD</sequence>
<evidence type="ECO:0000256" key="1">
    <source>
        <dbReference type="SAM" id="Phobius"/>
    </source>
</evidence>
<feature type="transmembrane region" description="Helical" evidence="1">
    <location>
        <begin position="87"/>
        <end position="109"/>
    </location>
</feature>